<dbReference type="Proteomes" id="UP000008514">
    <property type="component" value="Chromosome"/>
</dbReference>
<dbReference type="RefSeq" id="WP_015023183.1">
    <property type="nucleotide sequence ID" value="NC_018721.1"/>
</dbReference>
<dbReference type="Pfam" id="PF20113">
    <property type="entry name" value="DUF6503"/>
    <property type="match status" value="1"/>
</dbReference>
<dbReference type="STRING" id="313595.P700755_000543"/>
<dbReference type="OrthoDB" id="982433at2"/>
<dbReference type="EMBL" id="CP003879">
    <property type="protein sequence ID" value="AFU67566.1"/>
    <property type="molecule type" value="Genomic_DNA"/>
</dbReference>
<dbReference type="AlphaFoldDB" id="K4IEQ7"/>
<keyword evidence="2" id="KW-1185">Reference proteome</keyword>
<reference evidence="1" key="1">
    <citation type="submission" date="2006-03" db="EMBL/GenBank/DDBJ databases">
        <authorList>
            <person name="Bowman J."/>
            <person name="Ferriera S."/>
            <person name="Johnson J."/>
            <person name="Kravitz S."/>
            <person name="Halpern A."/>
            <person name="Remington K."/>
            <person name="Beeson K."/>
            <person name="Tran B."/>
            <person name="Rogers Y.-H."/>
            <person name="Friedman R."/>
            <person name="Venter J.C."/>
        </authorList>
    </citation>
    <scope>NUCLEOTIDE SEQUENCE [LARGE SCALE GENOMIC DNA]</scope>
    <source>
        <strain evidence="1">ATCC 700755</strain>
    </source>
</reference>
<dbReference type="KEGG" id="ptq:P700755_000543"/>
<dbReference type="PROSITE" id="PS51257">
    <property type="entry name" value="PROKAR_LIPOPROTEIN"/>
    <property type="match status" value="1"/>
</dbReference>
<name>K4IEQ7_PSYTT</name>
<organism evidence="1 2">
    <name type="scientific">Psychroflexus torquis (strain ATCC 700755 / CIP 106069 / ACAM 623)</name>
    <dbReference type="NCBI Taxonomy" id="313595"/>
    <lineage>
        <taxon>Bacteria</taxon>
        <taxon>Pseudomonadati</taxon>
        <taxon>Bacteroidota</taxon>
        <taxon>Flavobacteriia</taxon>
        <taxon>Flavobacteriales</taxon>
        <taxon>Flavobacteriaceae</taxon>
        <taxon>Psychroflexus</taxon>
    </lineage>
</organism>
<accession>K4IEQ7</accession>
<gene>
    <name evidence="1" type="ordered locus">P700755_000543</name>
</gene>
<evidence type="ECO:0000313" key="1">
    <source>
        <dbReference type="EMBL" id="AFU67566.1"/>
    </source>
</evidence>
<evidence type="ECO:0008006" key="3">
    <source>
        <dbReference type="Google" id="ProtNLM"/>
    </source>
</evidence>
<dbReference type="eggNOG" id="ENOG502Z9BG">
    <property type="taxonomic scope" value="Bacteria"/>
</dbReference>
<proteinExistence type="predicted"/>
<dbReference type="HOGENOM" id="CLU_1114512_0_0_10"/>
<protein>
    <recommendedName>
        <fullName evidence="3">Deoxyribose-phosphate aldolase</fullName>
    </recommendedName>
</protein>
<evidence type="ECO:0000313" key="2">
    <source>
        <dbReference type="Proteomes" id="UP000008514"/>
    </source>
</evidence>
<sequence>MKYLIGFILLSMLGCQKSEQKTIEPSKVIEKAIEFSGKSKLNENVLKFKFRDYSYKAMPTCEGLQFERLSITSPTRDVVKNGELTRFYQDSIVMLADTTAFSYYESVNSVHYFTQLPLRLEDAAVRPSYLGKEEINAKIYHKLKVKFTENDGGEDFEDAYIYWFDTSDFSMDFIAYSFLVNGGGLRFRKAINQRTIDGVVFQDYENYTPKKTSQKLEDLGQFWEKGDLELLSKIENENVILEPSALNCN</sequence>
<reference evidence="1" key="2">
    <citation type="submission" date="2012-09" db="EMBL/GenBank/DDBJ databases">
        <title>The complete sequence of Psychroflexus torquis an extreme psychrophile from sea-ice that is stimulated by light.</title>
        <authorList>
            <person name="Feng S."/>
            <person name="Powell S.M."/>
            <person name="Bowman J.P."/>
        </authorList>
    </citation>
    <scope>NUCLEOTIDE SEQUENCE [LARGE SCALE GENOMIC DNA]</scope>
    <source>
        <strain evidence="1">ATCC 700755</strain>
    </source>
</reference>
<dbReference type="InterPro" id="IPR045444">
    <property type="entry name" value="DUF6503"/>
</dbReference>